<protein>
    <submittedName>
        <fullName evidence="1">Uncharacterized protein</fullName>
    </submittedName>
</protein>
<name>A0A8F4KIG5_9BURK</name>
<dbReference type="KEGG" id="pspw:BJG93_36610"/>
<sequence>MAFFISERARHAGNGADSIDDDVAVGLGMERTGLGILPAELGLAVCAEDDEPGWQFRLSRGFRRHLFSSCARHAFSR</sequence>
<dbReference type="EMBL" id="CP017565">
    <property type="protein sequence ID" value="QXE07372.1"/>
    <property type="molecule type" value="Genomic_DNA"/>
</dbReference>
<reference evidence="1" key="1">
    <citation type="submission" date="2016-09" db="EMBL/GenBank/DDBJ databases">
        <title>The Complete Genome of Burkholderia sprentiae wsm5005.</title>
        <authorList>
            <person name="De Meyer S."/>
            <person name="Wang P."/>
            <person name="Terpolilli J."/>
        </authorList>
    </citation>
    <scope>NUCLEOTIDE SEQUENCE [LARGE SCALE GENOMIC DNA]</scope>
    <source>
        <strain evidence="1">WSM5005</strain>
    </source>
</reference>
<evidence type="ECO:0000313" key="2">
    <source>
        <dbReference type="Proteomes" id="UP000179860"/>
    </source>
</evidence>
<dbReference type="AlphaFoldDB" id="A0A8F4KIG5"/>
<dbReference type="Proteomes" id="UP000179860">
    <property type="component" value="Plasmid pl2WSM5005"/>
</dbReference>
<dbReference type="RefSeq" id="WP_154671793.1">
    <property type="nucleotide sequence ID" value="NZ_CP017565.2"/>
</dbReference>
<gene>
    <name evidence="1" type="ORF">BJG93_36610</name>
</gene>
<proteinExistence type="predicted"/>
<geneLocation type="plasmid" evidence="1 2">
    <name>pl2WSM5005</name>
</geneLocation>
<keyword evidence="2" id="KW-1185">Reference proteome</keyword>
<keyword evidence="1" id="KW-0614">Plasmid</keyword>
<accession>A0A8F4KIG5</accession>
<evidence type="ECO:0000313" key="1">
    <source>
        <dbReference type="EMBL" id="QXE07372.1"/>
    </source>
</evidence>
<organism evidence="1 2">
    <name type="scientific">Paraburkholderia sprentiae WSM5005</name>
    <dbReference type="NCBI Taxonomy" id="754502"/>
    <lineage>
        <taxon>Bacteria</taxon>
        <taxon>Pseudomonadati</taxon>
        <taxon>Pseudomonadota</taxon>
        <taxon>Betaproteobacteria</taxon>
        <taxon>Burkholderiales</taxon>
        <taxon>Burkholderiaceae</taxon>
        <taxon>Paraburkholderia</taxon>
    </lineage>
</organism>